<organism evidence="6 7">
    <name type="scientific">Papilio xuthus</name>
    <name type="common">Asian swallowtail butterfly</name>
    <dbReference type="NCBI Taxonomy" id="66420"/>
    <lineage>
        <taxon>Eukaryota</taxon>
        <taxon>Metazoa</taxon>
        <taxon>Ecdysozoa</taxon>
        <taxon>Arthropoda</taxon>
        <taxon>Hexapoda</taxon>
        <taxon>Insecta</taxon>
        <taxon>Pterygota</taxon>
        <taxon>Neoptera</taxon>
        <taxon>Endopterygota</taxon>
        <taxon>Lepidoptera</taxon>
        <taxon>Glossata</taxon>
        <taxon>Ditrysia</taxon>
        <taxon>Papilionoidea</taxon>
        <taxon>Papilionidae</taxon>
        <taxon>Papilioninae</taxon>
        <taxon>Papilio</taxon>
    </lineage>
</organism>
<gene>
    <name evidence="6" type="ORF">RR46_03798</name>
</gene>
<dbReference type="Proteomes" id="UP000053268">
    <property type="component" value="Unassembled WGS sequence"/>
</dbReference>
<dbReference type="InterPro" id="IPR003656">
    <property type="entry name" value="Znf_BED"/>
</dbReference>
<evidence type="ECO:0000259" key="5">
    <source>
        <dbReference type="PROSITE" id="PS50808"/>
    </source>
</evidence>
<name>A0A194Q270_PAPXU</name>
<keyword evidence="2 4" id="KW-0863">Zinc-finger</keyword>
<dbReference type="Pfam" id="PF02892">
    <property type="entry name" value="zf-BED"/>
    <property type="match status" value="1"/>
</dbReference>
<dbReference type="SUPFAM" id="SSF57667">
    <property type="entry name" value="beta-beta-alpha zinc fingers"/>
    <property type="match status" value="1"/>
</dbReference>
<evidence type="ECO:0000256" key="4">
    <source>
        <dbReference type="PROSITE-ProRule" id="PRU00027"/>
    </source>
</evidence>
<dbReference type="InterPro" id="IPR007588">
    <property type="entry name" value="Znf_FLYWCH"/>
</dbReference>
<dbReference type="GO" id="GO:0003677">
    <property type="term" value="F:DNA binding"/>
    <property type="evidence" value="ECO:0007669"/>
    <property type="project" value="InterPro"/>
</dbReference>
<evidence type="ECO:0000313" key="7">
    <source>
        <dbReference type="Proteomes" id="UP000053268"/>
    </source>
</evidence>
<feature type="domain" description="BED-type" evidence="5">
    <location>
        <begin position="268"/>
        <end position="320"/>
    </location>
</feature>
<dbReference type="InterPro" id="IPR036236">
    <property type="entry name" value="Znf_C2H2_sf"/>
</dbReference>
<evidence type="ECO:0000256" key="3">
    <source>
        <dbReference type="ARBA" id="ARBA00022833"/>
    </source>
</evidence>
<reference evidence="6 7" key="1">
    <citation type="journal article" date="2015" name="Nat. Commun.">
        <title>Outbred genome sequencing and CRISPR/Cas9 gene editing in butterflies.</title>
        <authorList>
            <person name="Li X."/>
            <person name="Fan D."/>
            <person name="Zhang W."/>
            <person name="Liu G."/>
            <person name="Zhang L."/>
            <person name="Zhao L."/>
            <person name="Fang X."/>
            <person name="Chen L."/>
            <person name="Dong Y."/>
            <person name="Chen Y."/>
            <person name="Ding Y."/>
            <person name="Zhao R."/>
            <person name="Feng M."/>
            <person name="Zhu Y."/>
            <person name="Feng Y."/>
            <person name="Jiang X."/>
            <person name="Zhu D."/>
            <person name="Xiang H."/>
            <person name="Feng X."/>
            <person name="Li S."/>
            <person name="Wang J."/>
            <person name="Zhang G."/>
            <person name="Kronforst M.R."/>
            <person name="Wang W."/>
        </authorList>
    </citation>
    <scope>NUCLEOTIDE SEQUENCE [LARGE SCALE GENOMIC DNA]</scope>
    <source>
        <strain evidence="6">Ya'a_city_454_Px</strain>
        <tissue evidence="6">Whole body</tissue>
    </source>
</reference>
<dbReference type="InterPro" id="IPR013087">
    <property type="entry name" value="Znf_C2H2_type"/>
</dbReference>
<evidence type="ECO:0000256" key="1">
    <source>
        <dbReference type="ARBA" id="ARBA00022723"/>
    </source>
</evidence>
<dbReference type="SMART" id="SM00614">
    <property type="entry name" value="ZnF_BED"/>
    <property type="match status" value="1"/>
</dbReference>
<accession>A0A194Q270</accession>
<dbReference type="EMBL" id="KQ459579">
    <property type="protein sequence ID" value="KPI99433.1"/>
    <property type="molecule type" value="Genomic_DNA"/>
</dbReference>
<evidence type="ECO:0000313" key="6">
    <source>
        <dbReference type="EMBL" id="KPI99433.1"/>
    </source>
</evidence>
<dbReference type="Gene3D" id="2.20.25.240">
    <property type="match status" value="7"/>
</dbReference>
<keyword evidence="3" id="KW-0862">Zinc</keyword>
<protein>
    <recommendedName>
        <fullName evidence="5">BED-type domain-containing protein</fullName>
    </recommendedName>
</protein>
<sequence>MISLPRTTDTAKTIRYKFIPSTKVKGKHWILCEKYTYAQHMYGLLYYCTRKNSGCKARIKLNEYGTVTAYDPCHLHDPPLYYVTSEGTRNKPSPWTKYSIEVGKNKFKCVMCSYILNMPKAHGNLKRHIKFKHPRIYEKETKENLKALLKQLGVNSEMEALKIAKDNEELIEQAGNLEKHIDEDIVAVNTTAIVTSDSIKEMNPMNKSDSEKKHLISGINENPIVQEITYRDNKIEKFGNFEYVNEDDEKFEEKIKWLADRAVPGRRYFKTRIWNFFNEIKKNHLYECKICRRKLAGWTGSSSNLKRHLALKHARAFEIISNSPNYTKISQGTIDKLEKCIIASNVKTLDTSYFVNRGDNNYKCKVCDEMIYSDVPNSMMLFKHINEKHTEEIVGHIEKADSDDPEIRVVFLKKKDLSTNTYTFIPTRKGRRLLMIDGYTFSQNAKSLNYYCSKKDAGCKARIKLDVHGRVVQALNVHPHERPKYIISPTGQVNQYTLIPTRHGKHLLMMDNYTFSQMKNTNNYYCSKKNYGCRARVKLADDGSIHYKYIPSGWKKNMLLLKGYTYTETASQGLWYCSKKNNGCKAKVKINNNGVIVQSNLDHNHNAPQIHVTKTDLGSVRFLPGCGHRSVIIMYENYVFSYPGNSKTTLRCSKYRRGNCKVTLKINDKGKVLSRVMEHNHDPPKVYMTNEDRIQFLPTADGKEIIMFEKYTFSFRGKQRTYLYCSKATRMKCHARLKVDASGYIIRASTEHNHPPPLFWKTDAGISVVMVNDYPYAYTGPGKKYLKCSQSYSMRCNAKLRILQDNTIHFINDTHNHLPKKYFKCSDGIRFEFITPTNCKKRMLLVQKYTFAQTTNDERYWNCSKKLSYKCPAKLRFDSRGMFACVKVYEKNIVVEQKQRYICLFVQVKLNSNLSTFITARNACLSHRVPGRRMTREEYLEKKRLAARIRYQRIKNDPLMYQMQKEKDKLKYLRKKEIGGIKTVAEMTPEERAIARKKWRKKAKERRERRAYE</sequence>
<dbReference type="GO" id="GO:0008270">
    <property type="term" value="F:zinc ion binding"/>
    <property type="evidence" value="ECO:0007669"/>
    <property type="project" value="UniProtKB-KW"/>
</dbReference>
<keyword evidence="7" id="KW-1185">Reference proteome</keyword>
<evidence type="ECO:0000256" key="2">
    <source>
        <dbReference type="ARBA" id="ARBA00022771"/>
    </source>
</evidence>
<dbReference type="PROSITE" id="PS50808">
    <property type="entry name" value="ZF_BED"/>
    <property type="match status" value="1"/>
</dbReference>
<dbReference type="SMART" id="SM00355">
    <property type="entry name" value="ZnF_C2H2"/>
    <property type="match status" value="3"/>
</dbReference>
<proteinExistence type="predicted"/>
<keyword evidence="1" id="KW-0479">Metal-binding</keyword>
<dbReference type="AlphaFoldDB" id="A0A194Q270"/>
<dbReference type="Pfam" id="PF04500">
    <property type="entry name" value="FLYWCH"/>
    <property type="match status" value="3"/>
</dbReference>